<dbReference type="SUPFAM" id="SSF53067">
    <property type="entry name" value="Actin-like ATPase domain"/>
    <property type="match status" value="1"/>
</dbReference>
<organism evidence="2 3">
    <name type="scientific">Sphingobacterium corticis</name>
    <dbReference type="NCBI Taxonomy" id="1812823"/>
    <lineage>
        <taxon>Bacteria</taxon>
        <taxon>Pseudomonadati</taxon>
        <taxon>Bacteroidota</taxon>
        <taxon>Sphingobacteriia</taxon>
        <taxon>Sphingobacteriales</taxon>
        <taxon>Sphingobacteriaceae</taxon>
        <taxon>Sphingobacterium</taxon>
    </lineage>
</organism>
<sequence>MRDNRYVLACDIGGTHITAAIVDTDNWIILEDTITRKHVNSAADAKSIFQDWTSCMRDCLSTINEPVHSIGIAMPGPFDYEEGRALMIGQTKYDSLYNMLVTEPIKEALGVPVEKITYINDAAAFLQGEIFAQGLEHKDRILGITLGTGLGSAVWLNGQKAFDAALWEAPYKDTIFEEFLVTRWFTKRFHELSGFLERGLKEILQKHSEHPATTTLLNEYADHLLQFLEYFSEKHEAINFIIGGNITKAWDKISSKRKTALAVYNIELGKYQEHAAIIGAASLFNAPLPKSGIKTGE</sequence>
<keyword evidence="3" id="KW-1185">Reference proteome</keyword>
<reference evidence="3" key="1">
    <citation type="journal article" date="2019" name="Int. J. Syst. Evol. Microbiol.">
        <title>The Global Catalogue of Microorganisms (GCM) 10K type strain sequencing project: providing services to taxonomists for standard genome sequencing and annotation.</title>
        <authorList>
            <consortium name="The Broad Institute Genomics Platform"/>
            <consortium name="The Broad Institute Genome Sequencing Center for Infectious Disease"/>
            <person name="Wu L."/>
            <person name="Ma J."/>
        </authorList>
    </citation>
    <scope>NUCLEOTIDE SEQUENCE [LARGE SCALE GENOMIC DNA]</scope>
    <source>
        <strain evidence="3">KCTC 42248</strain>
    </source>
</reference>
<dbReference type="RefSeq" id="WP_380869931.1">
    <property type="nucleotide sequence ID" value="NZ_JBHUMA010000006.1"/>
</dbReference>
<dbReference type="Pfam" id="PF00480">
    <property type="entry name" value="ROK"/>
    <property type="match status" value="1"/>
</dbReference>
<dbReference type="CDD" id="cd23763">
    <property type="entry name" value="ASKHA_ATPase_ROK"/>
    <property type="match status" value="1"/>
</dbReference>
<proteinExistence type="inferred from homology"/>
<evidence type="ECO:0000313" key="2">
    <source>
        <dbReference type="EMBL" id="MFD2599807.1"/>
    </source>
</evidence>
<dbReference type="PANTHER" id="PTHR18964">
    <property type="entry name" value="ROK (REPRESSOR, ORF, KINASE) FAMILY"/>
    <property type="match status" value="1"/>
</dbReference>
<gene>
    <name evidence="2" type="ORF">ACFSQ3_12680</name>
</gene>
<evidence type="ECO:0000256" key="1">
    <source>
        <dbReference type="ARBA" id="ARBA00006479"/>
    </source>
</evidence>
<comment type="caution">
    <text evidence="2">The sequence shown here is derived from an EMBL/GenBank/DDBJ whole genome shotgun (WGS) entry which is preliminary data.</text>
</comment>
<dbReference type="InterPro" id="IPR043129">
    <property type="entry name" value="ATPase_NBD"/>
</dbReference>
<accession>A0ABW5NNG5</accession>
<protein>
    <submittedName>
        <fullName evidence="2">ROK family protein</fullName>
    </submittedName>
</protein>
<dbReference type="Gene3D" id="3.30.420.40">
    <property type="match status" value="2"/>
</dbReference>
<comment type="similarity">
    <text evidence="1">Belongs to the ROK (NagC/XylR) family.</text>
</comment>
<dbReference type="PANTHER" id="PTHR18964:SF149">
    <property type="entry name" value="BIFUNCTIONAL UDP-N-ACETYLGLUCOSAMINE 2-EPIMERASE_N-ACETYLMANNOSAMINE KINASE"/>
    <property type="match status" value="1"/>
</dbReference>
<dbReference type="Proteomes" id="UP001597393">
    <property type="component" value="Unassembled WGS sequence"/>
</dbReference>
<dbReference type="InterPro" id="IPR000600">
    <property type="entry name" value="ROK"/>
</dbReference>
<name>A0ABW5NNG5_9SPHI</name>
<evidence type="ECO:0000313" key="3">
    <source>
        <dbReference type="Proteomes" id="UP001597393"/>
    </source>
</evidence>
<dbReference type="EMBL" id="JBHUMA010000006">
    <property type="protein sequence ID" value="MFD2599807.1"/>
    <property type="molecule type" value="Genomic_DNA"/>
</dbReference>